<keyword evidence="1" id="KW-0732">Signal</keyword>
<organism evidence="2 3">
    <name type="scientific">Idiomarina aquatica</name>
    <dbReference type="NCBI Taxonomy" id="1327752"/>
    <lineage>
        <taxon>Bacteria</taxon>
        <taxon>Pseudomonadati</taxon>
        <taxon>Pseudomonadota</taxon>
        <taxon>Gammaproteobacteria</taxon>
        <taxon>Alteromonadales</taxon>
        <taxon>Idiomarinaceae</taxon>
        <taxon>Idiomarina</taxon>
    </lineage>
</organism>
<evidence type="ECO:0000313" key="3">
    <source>
        <dbReference type="Proteomes" id="UP000295531"/>
    </source>
</evidence>
<name>A0A4R6PKI6_9GAMM</name>
<evidence type="ECO:0000256" key="1">
    <source>
        <dbReference type="SAM" id="SignalP"/>
    </source>
</evidence>
<feature type="signal peptide" evidence="1">
    <location>
        <begin position="1"/>
        <end position="25"/>
    </location>
</feature>
<dbReference type="InterPro" id="IPR021241">
    <property type="entry name" value="CsiV"/>
</dbReference>
<feature type="chain" id="PRO_5020859367" evidence="1">
    <location>
        <begin position="26"/>
        <end position="362"/>
    </location>
</feature>
<keyword evidence="3" id="KW-1185">Reference proteome</keyword>
<dbReference type="Proteomes" id="UP000295531">
    <property type="component" value="Unassembled WGS sequence"/>
</dbReference>
<evidence type="ECO:0000313" key="2">
    <source>
        <dbReference type="EMBL" id="TDP38260.1"/>
    </source>
</evidence>
<dbReference type="AlphaFoldDB" id="A0A4R6PKI6"/>
<reference evidence="2 3" key="1">
    <citation type="submission" date="2019-03" db="EMBL/GenBank/DDBJ databases">
        <title>Freshwater and sediment microbial communities from various areas in North America, analyzing microbe dynamics in response to fracking.</title>
        <authorList>
            <person name="Lamendella R."/>
        </authorList>
    </citation>
    <scope>NUCLEOTIDE SEQUENCE [LARGE SCALE GENOMIC DNA]</scope>
    <source>
        <strain evidence="2 3">18_TX</strain>
    </source>
</reference>
<gene>
    <name evidence="2" type="ORF">DEU29_105112</name>
</gene>
<dbReference type="RefSeq" id="WP_133539305.1">
    <property type="nucleotide sequence ID" value="NZ_SNXI01000005.1"/>
</dbReference>
<proteinExistence type="predicted"/>
<dbReference type="OrthoDB" id="5566524at2"/>
<comment type="caution">
    <text evidence="2">The sequence shown here is derived from an EMBL/GenBank/DDBJ whole genome shotgun (WGS) entry which is preliminary data.</text>
</comment>
<dbReference type="EMBL" id="SNXI01000005">
    <property type="protein sequence ID" value="TDP38260.1"/>
    <property type="molecule type" value="Genomic_DNA"/>
</dbReference>
<sequence length="362" mass="41456">MTRRQILTTLLLPLGLLASAGSAFAKLPDHNYWRWFEVEVLLFKHTVEQNINEQFPLAIEPIAVSSANDLLGAHYNRDFTALRTGLGECDSWPEFGQFNDFSWRFDCYYSDENQWVTIPGNPFAPPSNLSLTDTTAVVVDGNGGNIETARSAFLLPSATHVLSETRTELARKGLAKPLLHVAWRQPVFTEKQNYKFRLFGGKQFSDEFRYDGYKKEATTGTDNNMERSLIERVQTLLSQVDNNQLRFKTDVPENPPRLDNSSYPQSVWELDGLLHIFLIGNYLHIDNEFNLREVAQAELIPEGLSQQAKHALSGESVEQSFLRAFNFDQRRRVISHETHYFDHPKVGMVIQIRRTDLSAPRY</sequence>
<accession>A0A4R6PKI6</accession>
<dbReference type="Pfam" id="PF10972">
    <property type="entry name" value="CsiV"/>
    <property type="match status" value="1"/>
</dbReference>
<protein>
    <submittedName>
        <fullName evidence="2">Peptidoglycan-binding protein CsiV</fullName>
    </submittedName>
</protein>